<protein>
    <submittedName>
        <fullName evidence="1">Uncharacterized protein</fullName>
    </submittedName>
</protein>
<dbReference type="EMBL" id="SPRO01000070">
    <property type="protein sequence ID" value="TIC24485.1"/>
    <property type="molecule type" value="Genomic_DNA"/>
</dbReference>
<evidence type="ECO:0000313" key="1">
    <source>
        <dbReference type="EMBL" id="TIC24485.1"/>
    </source>
</evidence>
<dbReference type="Gene3D" id="3.40.30.10">
    <property type="entry name" value="Glutaredoxin"/>
    <property type="match status" value="1"/>
</dbReference>
<dbReference type="Gene3D" id="1.20.1050.10">
    <property type="match status" value="1"/>
</dbReference>
<name>A0A4T0PBQ8_9BASI</name>
<organism evidence="1 3">
    <name type="scientific">Wallemia mellicola</name>
    <dbReference type="NCBI Taxonomy" id="1708541"/>
    <lineage>
        <taxon>Eukaryota</taxon>
        <taxon>Fungi</taxon>
        <taxon>Dikarya</taxon>
        <taxon>Basidiomycota</taxon>
        <taxon>Wallemiomycotina</taxon>
        <taxon>Wallemiomycetes</taxon>
        <taxon>Wallemiales</taxon>
        <taxon>Wallemiaceae</taxon>
        <taxon>Wallemia</taxon>
    </lineage>
</organism>
<dbReference type="SUPFAM" id="SSF47616">
    <property type="entry name" value="GST C-terminal domain-like"/>
    <property type="match status" value="1"/>
</dbReference>
<dbReference type="Proteomes" id="UP000305647">
    <property type="component" value="Unassembled WGS sequence"/>
</dbReference>
<evidence type="ECO:0000313" key="4">
    <source>
        <dbReference type="Proteomes" id="UP000310708"/>
    </source>
</evidence>
<gene>
    <name evidence="2" type="ORF">E3Q01_04021</name>
    <name evidence="1" type="ORF">E3Q10_04039</name>
</gene>
<proteinExistence type="predicted"/>
<evidence type="ECO:0000313" key="3">
    <source>
        <dbReference type="Proteomes" id="UP000305647"/>
    </source>
</evidence>
<comment type="caution">
    <text evidence="1">The sequence shown here is derived from an EMBL/GenBank/DDBJ whole genome shotgun (WGS) entry which is preliminary data.</text>
</comment>
<dbReference type="AlphaFoldDB" id="A0A4T0PBQ8"/>
<dbReference type="EMBL" id="SPRX01000073">
    <property type="protein sequence ID" value="TIC62308.1"/>
    <property type="molecule type" value="Genomic_DNA"/>
</dbReference>
<evidence type="ECO:0000313" key="2">
    <source>
        <dbReference type="EMBL" id="TIC62308.1"/>
    </source>
</evidence>
<accession>A0A4T0PBQ8</accession>
<reference evidence="3 4" key="1">
    <citation type="submission" date="2019-03" db="EMBL/GenBank/DDBJ databases">
        <title>Sequencing 25 genomes of Wallemia mellicola.</title>
        <authorList>
            <person name="Gostincar C."/>
        </authorList>
    </citation>
    <scope>NUCLEOTIDE SEQUENCE [LARGE SCALE GENOMIC DNA]</scope>
    <source>
        <strain evidence="2 4">EXF-757</strain>
        <strain evidence="1 3">EXF-8738</strain>
    </source>
</reference>
<dbReference type="Proteomes" id="UP000310708">
    <property type="component" value="Unassembled WGS sequence"/>
</dbReference>
<dbReference type="SUPFAM" id="SSF52833">
    <property type="entry name" value="Thioredoxin-like"/>
    <property type="match status" value="1"/>
</dbReference>
<dbReference type="InterPro" id="IPR036249">
    <property type="entry name" value="Thioredoxin-like_sf"/>
</dbReference>
<dbReference type="InterPro" id="IPR036282">
    <property type="entry name" value="Glutathione-S-Trfase_C_sf"/>
</dbReference>
<sequence length="307" mass="35503">MSTHNIPPSTLSPHSYPSSLVRLCMLEKIYESKDLKLIQVDLNMGDNFHPSFLSINPAGTVPLLLVPNAESIQPDRVPEFTRIADTKNICNFLATKRRSIPSLIPLPHLVKKSNEIIDYLHSGDLDTNFLMLSATNNNELELNSSRAESYLISRQTAFDRYRHLCSLDRKNWFELKSQSNLDILNIYRFRSLNDDQILSNRQDFFKASQKTWSNLKNFLRKVDIELSSNDSGPWIFGQDLTLVDLHLAAFLARVIADINGNMNDEGIYKLYHICNLHLSKSMLLFWRNWLNRQSFRCVYMERSSNNS</sequence>